<protein>
    <submittedName>
        <fullName evidence="2">Uncharacterized protein</fullName>
    </submittedName>
</protein>
<feature type="compositionally biased region" description="Polar residues" evidence="1">
    <location>
        <begin position="594"/>
        <end position="605"/>
    </location>
</feature>
<feature type="compositionally biased region" description="Polar residues" evidence="1">
    <location>
        <begin position="312"/>
        <end position="327"/>
    </location>
</feature>
<feature type="compositionally biased region" description="Polar residues" evidence="1">
    <location>
        <begin position="425"/>
        <end position="451"/>
    </location>
</feature>
<feature type="compositionally biased region" description="Polar residues" evidence="1">
    <location>
        <begin position="29"/>
        <end position="39"/>
    </location>
</feature>
<organism evidence="2 3">
    <name type="scientific">Paraconiothyrium brasiliense</name>
    <dbReference type="NCBI Taxonomy" id="300254"/>
    <lineage>
        <taxon>Eukaryota</taxon>
        <taxon>Fungi</taxon>
        <taxon>Dikarya</taxon>
        <taxon>Ascomycota</taxon>
        <taxon>Pezizomycotina</taxon>
        <taxon>Dothideomycetes</taxon>
        <taxon>Pleosporomycetidae</taxon>
        <taxon>Pleosporales</taxon>
        <taxon>Massarineae</taxon>
        <taxon>Didymosphaeriaceae</taxon>
        <taxon>Paraconiothyrium</taxon>
    </lineage>
</organism>
<feature type="region of interest" description="Disordered" evidence="1">
    <location>
        <begin position="1"/>
        <end position="104"/>
    </location>
</feature>
<evidence type="ECO:0000256" key="1">
    <source>
        <dbReference type="SAM" id="MobiDB-lite"/>
    </source>
</evidence>
<feature type="region of interest" description="Disordered" evidence="1">
    <location>
        <begin position="572"/>
        <end position="710"/>
    </location>
</feature>
<accession>A0ABR3R8N6</accession>
<comment type="caution">
    <text evidence="2">The sequence shown here is derived from an EMBL/GenBank/DDBJ whole genome shotgun (WGS) entry which is preliminary data.</text>
</comment>
<gene>
    <name evidence="2" type="ORF">SLS60_007177</name>
</gene>
<feature type="compositionally biased region" description="Basic and acidic residues" evidence="1">
    <location>
        <begin position="641"/>
        <end position="653"/>
    </location>
</feature>
<proteinExistence type="predicted"/>
<feature type="region of interest" description="Disordered" evidence="1">
    <location>
        <begin position="125"/>
        <end position="153"/>
    </location>
</feature>
<name>A0ABR3R8N6_9PLEO</name>
<evidence type="ECO:0000313" key="3">
    <source>
        <dbReference type="Proteomes" id="UP001521785"/>
    </source>
</evidence>
<feature type="compositionally biased region" description="Polar residues" evidence="1">
    <location>
        <begin position="244"/>
        <end position="266"/>
    </location>
</feature>
<feature type="compositionally biased region" description="Low complexity" evidence="1">
    <location>
        <begin position="574"/>
        <end position="585"/>
    </location>
</feature>
<feature type="compositionally biased region" description="Polar residues" evidence="1">
    <location>
        <begin position="396"/>
        <end position="417"/>
    </location>
</feature>
<feature type="region of interest" description="Disordered" evidence="1">
    <location>
        <begin position="244"/>
        <end position="451"/>
    </location>
</feature>
<reference evidence="2 3" key="1">
    <citation type="submission" date="2024-02" db="EMBL/GenBank/DDBJ databases">
        <title>De novo assembly and annotation of 12 fungi associated with fruit tree decline syndrome in Ontario, Canada.</title>
        <authorList>
            <person name="Sulman M."/>
            <person name="Ellouze W."/>
            <person name="Ilyukhin E."/>
        </authorList>
    </citation>
    <scope>NUCLEOTIDE SEQUENCE [LARGE SCALE GENOMIC DNA]</scope>
    <source>
        <strain evidence="2 3">M42-189</strain>
    </source>
</reference>
<sequence>MARRSARLQKHSPAPTQARSDDSRDSWETAPSGSLSPAQQELPAVAEVEESAMKTPKKPTATGTKASKTSQLPEPTAEPSRTPKNRTPIKPTGIEMHPAHHHASTAKFLDEARWLGFQALGAHTAPPKPMGMSTGHDTPTKATPGKVPEGDVVSPDTRFRFRFKSPLSALSPSSSRILKDTTQETAGRGLFKANEFTAPVDMTPKRKTVVPKGKMARFSDVHMKEFKKMDSIANHPSAFRALQKSTSKVDLSKAESSTKAPSTLKRTQSKMELIESMPKAPTTALKRTQSKMDVAETTTKIAPTPLKRTQSKIDMTGSSLPRSQTTVRALPPSRDGPRPTQEDNPFAKRVKRTETDDAATARPMSRDGPAPDKSAAIASTPARKNTGLPRFASRLMTPTRSSIARSQSVKTLKSQSMIPGPSLLRSPSTKNLFSPTNNGSPSPTKNLFSPTNISNAVKEGVRDGMRKTSSSLQRVRSILRTPGRKFSEDPTKVAAGTHMSPPSGWNTSNVLPAMPKTAPVKKHVNFTNSTLERAGFDELGKSPSPMKLRAGSEVPSGAVIYPSLGSSVEYPTIPEGAESASASPSRRLTFGGATENTPAASTAFSFKSDKSINFGPPSTGTIRMVRKSDASSIVDGKKRKLETVSESSDKENGEPSPDTGRSAKKVKTAPVEVPRTPSKSASKLPRRTPQGSSISKSRLAFLATPKRGKV</sequence>
<evidence type="ECO:0000313" key="2">
    <source>
        <dbReference type="EMBL" id="KAL1600789.1"/>
    </source>
</evidence>
<feature type="region of interest" description="Disordered" evidence="1">
    <location>
        <begin position="484"/>
        <end position="506"/>
    </location>
</feature>
<feature type="compositionally biased region" description="Low complexity" evidence="1">
    <location>
        <begin position="58"/>
        <end position="70"/>
    </location>
</feature>
<feature type="compositionally biased region" description="Basic residues" evidence="1">
    <location>
        <begin position="1"/>
        <end position="10"/>
    </location>
</feature>
<dbReference type="EMBL" id="JAKJXO020000009">
    <property type="protein sequence ID" value="KAL1600789.1"/>
    <property type="molecule type" value="Genomic_DNA"/>
</dbReference>
<dbReference type="Proteomes" id="UP001521785">
    <property type="component" value="Unassembled WGS sequence"/>
</dbReference>
<keyword evidence="3" id="KW-1185">Reference proteome</keyword>